<dbReference type="InterPro" id="IPR046527">
    <property type="entry name" value="PIR2-like_helical"/>
</dbReference>
<evidence type="ECO:0000259" key="2">
    <source>
        <dbReference type="Pfam" id="PF12274"/>
    </source>
</evidence>
<feature type="domain" description="DUF3615" evidence="2">
    <location>
        <begin position="278"/>
        <end position="385"/>
    </location>
</feature>
<evidence type="ECO:0000259" key="3">
    <source>
        <dbReference type="Pfam" id="PF20235"/>
    </source>
</evidence>
<dbReference type="InterPro" id="IPR022059">
    <property type="entry name" value="DUF3615"/>
</dbReference>
<evidence type="ECO:0000313" key="4">
    <source>
        <dbReference type="EMBL" id="CAL4929354.1"/>
    </source>
</evidence>
<dbReference type="Pfam" id="PF20235">
    <property type="entry name" value="PIR2-like_helical"/>
    <property type="match status" value="1"/>
</dbReference>
<dbReference type="PANTHER" id="PTHR33120:SF39">
    <property type="entry name" value="OS01G0314000 PROTEIN"/>
    <property type="match status" value="1"/>
</dbReference>
<feature type="compositionally biased region" description="Low complexity" evidence="1">
    <location>
        <begin position="18"/>
        <end position="30"/>
    </location>
</feature>
<feature type="region of interest" description="Disordered" evidence="1">
    <location>
        <begin position="386"/>
        <end position="407"/>
    </location>
</feature>
<evidence type="ECO:0000256" key="1">
    <source>
        <dbReference type="SAM" id="MobiDB-lite"/>
    </source>
</evidence>
<dbReference type="Pfam" id="PF12274">
    <property type="entry name" value="DUF3615"/>
    <property type="match status" value="1"/>
</dbReference>
<protein>
    <submittedName>
        <fullName evidence="4">Uncharacterized protein</fullName>
    </submittedName>
</protein>
<organism evidence="4 5">
    <name type="scientific">Urochloa decumbens</name>
    <dbReference type="NCBI Taxonomy" id="240449"/>
    <lineage>
        <taxon>Eukaryota</taxon>
        <taxon>Viridiplantae</taxon>
        <taxon>Streptophyta</taxon>
        <taxon>Embryophyta</taxon>
        <taxon>Tracheophyta</taxon>
        <taxon>Spermatophyta</taxon>
        <taxon>Magnoliopsida</taxon>
        <taxon>Liliopsida</taxon>
        <taxon>Poales</taxon>
        <taxon>Poaceae</taxon>
        <taxon>PACMAD clade</taxon>
        <taxon>Panicoideae</taxon>
        <taxon>Panicodae</taxon>
        <taxon>Paniceae</taxon>
        <taxon>Melinidinae</taxon>
        <taxon>Urochloa</taxon>
    </lineage>
</organism>
<reference evidence="4" key="1">
    <citation type="submission" date="2024-10" db="EMBL/GenBank/DDBJ databases">
        <authorList>
            <person name="Ryan C."/>
        </authorList>
    </citation>
    <scope>NUCLEOTIDE SEQUENCE [LARGE SCALE GENOMIC DNA]</scope>
</reference>
<name>A0ABC8XS91_9POAL</name>
<dbReference type="EMBL" id="OZ075125">
    <property type="protein sequence ID" value="CAL4929354.1"/>
    <property type="molecule type" value="Genomic_DNA"/>
</dbReference>
<proteinExistence type="predicted"/>
<dbReference type="Proteomes" id="UP001497457">
    <property type="component" value="Chromosome 15b"/>
</dbReference>
<sequence length="417" mass="46258">MAGRSNRRRHAKRDSEASDPSSPQSSGSQQVAEEKPDPRRRTRRFLLGLIRGYYVDVISRLPAAELRTTLARGLLVGGHCYGPLHPVHNIIVNSVWYAAAFPFRAAASDAIDVDVITSDAITRLARRSLDGLVAYLRHRCPALSHDDALWHLSLSHASLHGAAASALEAVSFGRMELEAEPFQVAAQVARHPKPAALALFATSVLPVVERDALSVLAGKRRLFSDDILRLSAVLQPLPLPDEVQPQPYPPKLSIRINRVIAKRRSNFRILYQTLLDIVDAALRKIARQTGARYCLHTIYGLHIVQAGEFLLEQYFHINFMAWPKGKQNQSQTPVHFFAEAHNPTTRNCSEEEITLCCMLAHAQSSTGHVDNCSACAKSKINMDHPNGEEHFGGHPHNTGETEDDCDCPSTVDVDYRR</sequence>
<accession>A0ABC8XS91</accession>
<dbReference type="PANTHER" id="PTHR33120">
    <property type="entry name" value="EXPRESSED PROTEIN-RELATED"/>
    <property type="match status" value="1"/>
</dbReference>
<feature type="region of interest" description="Disordered" evidence="1">
    <location>
        <begin position="1"/>
        <end position="39"/>
    </location>
</feature>
<feature type="domain" description="PIR2-like helical" evidence="3">
    <location>
        <begin position="50"/>
        <end position="164"/>
    </location>
</feature>
<dbReference type="AlphaFoldDB" id="A0ABC8XS91"/>
<gene>
    <name evidence="4" type="ORF">URODEC1_LOCUS25759</name>
</gene>
<evidence type="ECO:0000313" key="5">
    <source>
        <dbReference type="Proteomes" id="UP001497457"/>
    </source>
</evidence>
<keyword evidence="5" id="KW-1185">Reference proteome</keyword>
<feature type="compositionally biased region" description="Basic residues" evidence="1">
    <location>
        <begin position="1"/>
        <end position="12"/>
    </location>
</feature>